<evidence type="ECO:0000256" key="2">
    <source>
        <dbReference type="ARBA" id="ARBA00022679"/>
    </source>
</evidence>
<keyword evidence="5" id="KW-0547">Nucleotide-binding</keyword>
<evidence type="ECO:0000256" key="1">
    <source>
        <dbReference type="ARBA" id="ARBA00004479"/>
    </source>
</evidence>
<dbReference type="Proteomes" id="UP001141806">
    <property type="component" value="Unassembled WGS sequence"/>
</dbReference>
<dbReference type="PANTHER" id="PTHR34590">
    <property type="entry name" value="OS03G0124300 PROTEIN-RELATED"/>
    <property type="match status" value="1"/>
</dbReference>
<keyword evidence="8" id="KW-0472">Membrane</keyword>
<proteinExistence type="predicted"/>
<evidence type="ECO:0000256" key="7">
    <source>
        <dbReference type="ARBA" id="ARBA00022989"/>
    </source>
</evidence>
<dbReference type="Pfam" id="PF12819">
    <property type="entry name" value="Malectin_like"/>
    <property type="match status" value="1"/>
</dbReference>
<gene>
    <name evidence="11" type="ORF">NE237_002734</name>
</gene>
<accession>A0A9Q0KFT5</accession>
<name>A0A9Q0KFT5_9MAGN</name>
<evidence type="ECO:0000313" key="11">
    <source>
        <dbReference type="EMBL" id="KAJ4969635.1"/>
    </source>
</evidence>
<keyword evidence="3" id="KW-0812">Transmembrane</keyword>
<feature type="domain" description="Malectin-like" evidence="10">
    <location>
        <begin position="11"/>
        <end position="162"/>
    </location>
</feature>
<keyword evidence="4" id="KW-0732">Signal</keyword>
<dbReference type="InterPro" id="IPR024788">
    <property type="entry name" value="Malectin-like_Carb-bd_dom"/>
</dbReference>
<reference evidence="11" key="1">
    <citation type="journal article" date="2023" name="Plant J.">
        <title>The genome of the king protea, Protea cynaroides.</title>
        <authorList>
            <person name="Chang J."/>
            <person name="Duong T.A."/>
            <person name="Schoeman C."/>
            <person name="Ma X."/>
            <person name="Roodt D."/>
            <person name="Barker N."/>
            <person name="Li Z."/>
            <person name="Van de Peer Y."/>
            <person name="Mizrachi E."/>
        </authorList>
    </citation>
    <scope>NUCLEOTIDE SEQUENCE</scope>
    <source>
        <tissue evidence="11">Young leaves</tissue>
    </source>
</reference>
<dbReference type="GO" id="GO:0004714">
    <property type="term" value="F:transmembrane receptor protein tyrosine kinase activity"/>
    <property type="evidence" value="ECO:0007669"/>
    <property type="project" value="InterPro"/>
</dbReference>
<keyword evidence="2" id="KW-0808">Transferase</keyword>
<dbReference type="FunFam" id="2.60.120.430:FF:000005">
    <property type="entry name" value="Putative receptor-like protein kinase"/>
    <property type="match status" value="1"/>
</dbReference>
<evidence type="ECO:0000256" key="8">
    <source>
        <dbReference type="ARBA" id="ARBA00023136"/>
    </source>
</evidence>
<dbReference type="AlphaFoldDB" id="A0A9Q0KFT5"/>
<dbReference type="InterPro" id="IPR045272">
    <property type="entry name" value="ANXUR1/2-like"/>
</dbReference>
<protein>
    <recommendedName>
        <fullName evidence="10">Malectin-like domain-containing protein</fullName>
    </recommendedName>
</protein>
<comment type="caution">
    <text evidence="11">The sequence shown here is derived from an EMBL/GenBank/DDBJ whole genome shotgun (WGS) entry which is preliminary data.</text>
</comment>
<organism evidence="11 12">
    <name type="scientific">Protea cynaroides</name>
    <dbReference type="NCBI Taxonomy" id="273540"/>
    <lineage>
        <taxon>Eukaryota</taxon>
        <taxon>Viridiplantae</taxon>
        <taxon>Streptophyta</taxon>
        <taxon>Embryophyta</taxon>
        <taxon>Tracheophyta</taxon>
        <taxon>Spermatophyta</taxon>
        <taxon>Magnoliopsida</taxon>
        <taxon>Proteales</taxon>
        <taxon>Proteaceae</taxon>
        <taxon>Protea</taxon>
    </lineage>
</organism>
<keyword evidence="6" id="KW-0067">ATP-binding</keyword>
<dbReference type="PANTHER" id="PTHR34590:SF10">
    <property type="entry name" value="RECEPTOR-LIKE PROTEIN KINASE HERK 1"/>
    <property type="match status" value="1"/>
</dbReference>
<dbReference type="Gene3D" id="2.60.120.430">
    <property type="entry name" value="Galactose-binding lectin"/>
    <property type="match status" value="1"/>
</dbReference>
<sequence>MGFVPVDNYLIDCGSLSNTTVMSRVYVADNSQFLKTQRNIVANTSNSISASIASSLYQTARIFTGTTSYNFPIHQQGRHWIRLYFYPFQYQNYNMSMANFSVTAQNFVLLSKFHPQNGSVMNEYSLPVTSDNIAITITPADNSFAFLNALEVVSVPDSLITDYAQTEAAAQNEFDENSTKQIGELSLMVNNISHQETTVTVEHLESSRVDDFSGISMSRMFSQLVKAEGR</sequence>
<keyword evidence="12" id="KW-1185">Reference proteome</keyword>
<keyword evidence="9" id="KW-0325">Glycoprotein</keyword>
<dbReference type="EMBL" id="JAMYWD010000005">
    <property type="protein sequence ID" value="KAJ4969635.1"/>
    <property type="molecule type" value="Genomic_DNA"/>
</dbReference>
<evidence type="ECO:0000256" key="5">
    <source>
        <dbReference type="ARBA" id="ARBA00022741"/>
    </source>
</evidence>
<evidence type="ECO:0000259" key="10">
    <source>
        <dbReference type="Pfam" id="PF12819"/>
    </source>
</evidence>
<dbReference type="GO" id="GO:0005524">
    <property type="term" value="F:ATP binding"/>
    <property type="evidence" value="ECO:0007669"/>
    <property type="project" value="UniProtKB-KW"/>
</dbReference>
<keyword evidence="7" id="KW-1133">Transmembrane helix</keyword>
<evidence type="ECO:0000256" key="4">
    <source>
        <dbReference type="ARBA" id="ARBA00022729"/>
    </source>
</evidence>
<evidence type="ECO:0000256" key="3">
    <source>
        <dbReference type="ARBA" id="ARBA00022692"/>
    </source>
</evidence>
<evidence type="ECO:0000256" key="6">
    <source>
        <dbReference type="ARBA" id="ARBA00022840"/>
    </source>
</evidence>
<evidence type="ECO:0000313" key="12">
    <source>
        <dbReference type="Proteomes" id="UP001141806"/>
    </source>
</evidence>
<dbReference type="GO" id="GO:0016020">
    <property type="term" value="C:membrane"/>
    <property type="evidence" value="ECO:0007669"/>
    <property type="project" value="UniProtKB-SubCell"/>
</dbReference>
<comment type="subcellular location">
    <subcellularLocation>
        <location evidence="1">Membrane</location>
        <topology evidence="1">Single-pass type I membrane protein</topology>
    </subcellularLocation>
</comment>
<dbReference type="OrthoDB" id="1938281at2759"/>
<evidence type="ECO:0000256" key="9">
    <source>
        <dbReference type="ARBA" id="ARBA00023180"/>
    </source>
</evidence>